<organism evidence="3 4">
    <name type="scientific">Trichoplusia ni</name>
    <name type="common">Cabbage looper</name>
    <dbReference type="NCBI Taxonomy" id="7111"/>
    <lineage>
        <taxon>Eukaryota</taxon>
        <taxon>Metazoa</taxon>
        <taxon>Ecdysozoa</taxon>
        <taxon>Arthropoda</taxon>
        <taxon>Hexapoda</taxon>
        <taxon>Insecta</taxon>
        <taxon>Pterygota</taxon>
        <taxon>Neoptera</taxon>
        <taxon>Endopterygota</taxon>
        <taxon>Lepidoptera</taxon>
        <taxon>Glossata</taxon>
        <taxon>Ditrysia</taxon>
        <taxon>Noctuoidea</taxon>
        <taxon>Noctuidae</taxon>
        <taxon>Plusiinae</taxon>
        <taxon>Trichoplusia</taxon>
    </lineage>
</organism>
<gene>
    <name evidence="4" type="primary">LOC113506896</name>
</gene>
<feature type="domain" description="DUF7041" evidence="2">
    <location>
        <begin position="46"/>
        <end position="127"/>
    </location>
</feature>
<evidence type="ECO:0000313" key="3">
    <source>
        <dbReference type="Proteomes" id="UP000322000"/>
    </source>
</evidence>
<feature type="compositionally biased region" description="Basic residues" evidence="1">
    <location>
        <begin position="249"/>
        <end position="267"/>
    </location>
</feature>
<dbReference type="PANTHER" id="PTHR33327">
    <property type="entry name" value="ENDONUCLEASE"/>
    <property type="match status" value="1"/>
</dbReference>
<dbReference type="Pfam" id="PF23055">
    <property type="entry name" value="DUF7041"/>
    <property type="match status" value="1"/>
</dbReference>
<keyword evidence="3" id="KW-1185">Reference proteome</keyword>
<dbReference type="InterPro" id="IPR055469">
    <property type="entry name" value="DUF7041"/>
</dbReference>
<feature type="region of interest" description="Disordered" evidence="1">
    <location>
        <begin position="249"/>
        <end position="275"/>
    </location>
</feature>
<proteinExistence type="predicted"/>
<evidence type="ECO:0000313" key="4">
    <source>
        <dbReference type="RefSeq" id="XP_026745533.1"/>
    </source>
</evidence>
<dbReference type="Proteomes" id="UP000322000">
    <property type="component" value="Unplaced"/>
</dbReference>
<dbReference type="AlphaFoldDB" id="A0A7E5WXG4"/>
<evidence type="ECO:0000256" key="1">
    <source>
        <dbReference type="SAM" id="MobiDB-lite"/>
    </source>
</evidence>
<dbReference type="OrthoDB" id="10257314at2759"/>
<sequence>MAFQGSPALTTASGKCVLTTATETGGGRLAVTEVPELAAITVTSRIPEFWTNMPRLWFNQFECVMAQQKQGDESKYNLVVSKLNMDVLQQVSDILRDPPAQDKYSTLKQRLISVYEESAEQQFRKLVSEIELGSQKPSQLLRKMADLGRNSEISGQALCNLWLAKLPAAVRAGLAVTQEKDLEKLATIADKIVENLNANTIAAVCSDSVPSAPSCSNQVYAVGDLLTQINKLSLEVASLKNEIEVQGHRRNSFRGRGRGRWNARSRSRSRDGHKKMNAEDPNWLCKYHFRYRTRARNCEKPCAWIKKKEN</sequence>
<dbReference type="GeneID" id="113506896"/>
<dbReference type="InParanoid" id="A0A7E5WXG4"/>
<dbReference type="RefSeq" id="XP_026745533.1">
    <property type="nucleotide sequence ID" value="XM_026889732.1"/>
</dbReference>
<dbReference type="PANTHER" id="PTHR33327:SF3">
    <property type="entry name" value="RNA-DIRECTED DNA POLYMERASE"/>
    <property type="match status" value="1"/>
</dbReference>
<protein>
    <submittedName>
        <fullName evidence="4">Uncharacterized protein LOC113506896</fullName>
    </submittedName>
</protein>
<accession>A0A7E5WXG4</accession>
<reference evidence="4" key="1">
    <citation type="submission" date="2025-08" db="UniProtKB">
        <authorList>
            <consortium name="RefSeq"/>
        </authorList>
    </citation>
    <scope>IDENTIFICATION</scope>
</reference>
<name>A0A7E5WXG4_TRINI</name>
<evidence type="ECO:0000259" key="2">
    <source>
        <dbReference type="Pfam" id="PF23055"/>
    </source>
</evidence>
<dbReference type="KEGG" id="tnl:113506896"/>